<feature type="transmembrane region" description="Helical" evidence="8">
    <location>
        <begin position="95"/>
        <end position="113"/>
    </location>
</feature>
<evidence type="ECO:0000256" key="5">
    <source>
        <dbReference type="ARBA" id="ARBA00022989"/>
    </source>
</evidence>
<dbReference type="GO" id="GO:0005886">
    <property type="term" value="C:plasma membrane"/>
    <property type="evidence" value="ECO:0007669"/>
    <property type="project" value="TreeGrafter"/>
</dbReference>
<feature type="domain" description="Cation efflux protein transmembrane" evidence="9">
    <location>
        <begin position="3"/>
        <end position="183"/>
    </location>
</feature>
<evidence type="ECO:0000313" key="12">
    <source>
        <dbReference type="Proteomes" id="UP001432202"/>
    </source>
</evidence>
<evidence type="ECO:0000256" key="7">
    <source>
        <dbReference type="ARBA" id="ARBA00023136"/>
    </source>
</evidence>
<gene>
    <name evidence="11" type="ORF">V6M85_05205</name>
</gene>
<proteinExistence type="inferred from homology"/>
<dbReference type="Pfam" id="PF16916">
    <property type="entry name" value="ZT_dimer"/>
    <property type="match status" value="1"/>
</dbReference>
<keyword evidence="6" id="KW-0406">Ion transport</keyword>
<dbReference type="GO" id="GO:0005385">
    <property type="term" value="F:zinc ion transmembrane transporter activity"/>
    <property type="evidence" value="ECO:0007669"/>
    <property type="project" value="TreeGrafter"/>
</dbReference>
<dbReference type="Gene3D" id="1.20.1510.10">
    <property type="entry name" value="Cation efflux protein transmembrane domain"/>
    <property type="match status" value="1"/>
</dbReference>
<keyword evidence="4 8" id="KW-0812">Transmembrane</keyword>
<keyword evidence="12" id="KW-1185">Reference proteome</keyword>
<dbReference type="PANTHER" id="PTHR11562:SF17">
    <property type="entry name" value="RE54080P-RELATED"/>
    <property type="match status" value="1"/>
</dbReference>
<feature type="transmembrane region" description="Helical" evidence="8">
    <location>
        <begin position="64"/>
        <end position="89"/>
    </location>
</feature>
<sequence>MSLSLFILIIAYHVSSSPLILSEFSHVMIDFLTVLFSIAILKTIGKNETREGKYTYGLHRLEVVVAIANIFVIIFLSVIVAYISIISLIRGVLDNSIVLIITSAIAAILTFFAKPKEKDDIGSRSVYVHILSDFLGYVIGIITGALILFIGLRELDPIGALILVLLNVSFSVPLLKESFLIFMEGSPVKIDDVQNELAKISPNIHHLHIWSICNHMRVATLHVKVPPNLTIAEADDMRNSIYKVLKEKYNISHITVQFETDAHD</sequence>
<dbReference type="AlphaFoldDB" id="A0AAX4L3Y9"/>
<evidence type="ECO:0000259" key="10">
    <source>
        <dbReference type="Pfam" id="PF16916"/>
    </source>
</evidence>
<name>A0AAX4L3Y9_9CREN</name>
<dbReference type="PANTHER" id="PTHR11562">
    <property type="entry name" value="CATION EFFLUX PROTEIN/ ZINC TRANSPORTER"/>
    <property type="match status" value="1"/>
</dbReference>
<dbReference type="InterPro" id="IPR050681">
    <property type="entry name" value="CDF/SLC30A"/>
</dbReference>
<organism evidence="11 12">
    <name type="scientific">Sulfolobus tengchongensis</name>
    <dbReference type="NCBI Taxonomy" id="207809"/>
    <lineage>
        <taxon>Archaea</taxon>
        <taxon>Thermoproteota</taxon>
        <taxon>Thermoprotei</taxon>
        <taxon>Sulfolobales</taxon>
        <taxon>Sulfolobaceae</taxon>
        <taxon>Sulfolobus</taxon>
    </lineage>
</organism>
<dbReference type="InterPro" id="IPR002524">
    <property type="entry name" value="Cation_efflux"/>
</dbReference>
<evidence type="ECO:0000256" key="4">
    <source>
        <dbReference type="ARBA" id="ARBA00022692"/>
    </source>
</evidence>
<dbReference type="Proteomes" id="UP001432202">
    <property type="component" value="Chromosome"/>
</dbReference>
<comment type="similarity">
    <text evidence="2">Belongs to the cation diffusion facilitator (CDF) transporter (TC 2.A.4) family. SLC30A subfamily.</text>
</comment>
<keyword evidence="7 8" id="KW-0472">Membrane</keyword>
<evidence type="ECO:0000256" key="8">
    <source>
        <dbReference type="SAM" id="Phobius"/>
    </source>
</evidence>
<evidence type="ECO:0000313" key="11">
    <source>
        <dbReference type="EMBL" id="WWQ61771.1"/>
    </source>
</evidence>
<dbReference type="SUPFAM" id="SSF160240">
    <property type="entry name" value="Cation efflux protein cytoplasmic domain-like"/>
    <property type="match status" value="1"/>
</dbReference>
<evidence type="ECO:0000256" key="1">
    <source>
        <dbReference type="ARBA" id="ARBA00004141"/>
    </source>
</evidence>
<dbReference type="Pfam" id="PF01545">
    <property type="entry name" value="Cation_efflux"/>
    <property type="match status" value="1"/>
</dbReference>
<comment type="subcellular location">
    <subcellularLocation>
        <location evidence="1">Membrane</location>
        <topology evidence="1">Multi-pass membrane protein</topology>
    </subcellularLocation>
</comment>
<evidence type="ECO:0000256" key="6">
    <source>
        <dbReference type="ARBA" id="ARBA00023065"/>
    </source>
</evidence>
<feature type="transmembrane region" description="Helical" evidence="8">
    <location>
        <begin position="134"/>
        <end position="152"/>
    </location>
</feature>
<dbReference type="EMBL" id="CP146016">
    <property type="protein sequence ID" value="WWQ61771.1"/>
    <property type="molecule type" value="Genomic_DNA"/>
</dbReference>
<evidence type="ECO:0000259" key="9">
    <source>
        <dbReference type="Pfam" id="PF01545"/>
    </source>
</evidence>
<dbReference type="SUPFAM" id="SSF161111">
    <property type="entry name" value="Cation efflux protein transmembrane domain-like"/>
    <property type="match status" value="1"/>
</dbReference>
<dbReference type="InterPro" id="IPR027469">
    <property type="entry name" value="Cation_efflux_TMD_sf"/>
</dbReference>
<protein>
    <submittedName>
        <fullName evidence="11">Cation diffusion facilitator family transporter</fullName>
    </submittedName>
</protein>
<accession>A0AAX4L3Y9</accession>
<feature type="transmembrane region" description="Helical" evidence="8">
    <location>
        <begin position="158"/>
        <end position="175"/>
    </location>
</feature>
<evidence type="ECO:0000256" key="3">
    <source>
        <dbReference type="ARBA" id="ARBA00022448"/>
    </source>
</evidence>
<dbReference type="InterPro" id="IPR027470">
    <property type="entry name" value="Cation_efflux_CTD"/>
</dbReference>
<evidence type="ECO:0000256" key="2">
    <source>
        <dbReference type="ARBA" id="ARBA00008873"/>
    </source>
</evidence>
<dbReference type="NCBIfam" id="TIGR01297">
    <property type="entry name" value="CDF"/>
    <property type="match status" value="1"/>
</dbReference>
<keyword evidence="3" id="KW-0813">Transport</keyword>
<feature type="domain" description="Cation efflux protein cytoplasmic" evidence="10">
    <location>
        <begin position="203"/>
        <end position="259"/>
    </location>
</feature>
<reference evidence="11 12" key="1">
    <citation type="submission" date="2024-02" db="EMBL/GenBank/DDBJ databases">
        <title>STSV induces naive adaptation in Sulfolobus.</title>
        <authorList>
            <person name="Xiang X."/>
            <person name="Song M."/>
        </authorList>
    </citation>
    <scope>NUCLEOTIDE SEQUENCE [LARGE SCALE GENOMIC DNA]</scope>
    <source>
        <strain evidence="11 12">RT2</strain>
    </source>
</reference>
<feature type="transmembrane region" description="Helical" evidence="8">
    <location>
        <begin position="26"/>
        <end position="44"/>
    </location>
</feature>
<dbReference type="InterPro" id="IPR036837">
    <property type="entry name" value="Cation_efflux_CTD_sf"/>
</dbReference>
<dbReference type="Gene3D" id="3.30.70.1350">
    <property type="entry name" value="Cation efflux protein, cytoplasmic domain"/>
    <property type="match status" value="1"/>
</dbReference>
<dbReference type="InterPro" id="IPR058533">
    <property type="entry name" value="Cation_efflux_TM"/>
</dbReference>
<keyword evidence="5 8" id="KW-1133">Transmembrane helix</keyword>